<comment type="caution">
    <text evidence="1">The sequence shown here is derived from an EMBL/GenBank/DDBJ whole genome shotgun (WGS) entry which is preliminary data.</text>
</comment>
<name>A0A8S3ZXY6_9EUPU</name>
<protein>
    <submittedName>
        <fullName evidence="1">Uncharacterized protein</fullName>
    </submittedName>
</protein>
<dbReference type="Proteomes" id="UP000678393">
    <property type="component" value="Unassembled WGS sequence"/>
</dbReference>
<evidence type="ECO:0000313" key="1">
    <source>
        <dbReference type="EMBL" id="CAG5134567.1"/>
    </source>
</evidence>
<keyword evidence="2" id="KW-1185">Reference proteome</keyword>
<dbReference type="OrthoDB" id="6160599at2759"/>
<accession>A0A8S3ZXY6</accession>
<evidence type="ECO:0000313" key="2">
    <source>
        <dbReference type="Proteomes" id="UP000678393"/>
    </source>
</evidence>
<proteinExistence type="predicted"/>
<dbReference type="AlphaFoldDB" id="A0A8S3ZXY6"/>
<dbReference type="EMBL" id="CAJHNH020007335">
    <property type="protein sequence ID" value="CAG5134567.1"/>
    <property type="molecule type" value="Genomic_DNA"/>
</dbReference>
<organism evidence="1 2">
    <name type="scientific">Candidula unifasciata</name>
    <dbReference type="NCBI Taxonomy" id="100452"/>
    <lineage>
        <taxon>Eukaryota</taxon>
        <taxon>Metazoa</taxon>
        <taxon>Spiralia</taxon>
        <taxon>Lophotrochozoa</taxon>
        <taxon>Mollusca</taxon>
        <taxon>Gastropoda</taxon>
        <taxon>Heterobranchia</taxon>
        <taxon>Euthyneura</taxon>
        <taxon>Panpulmonata</taxon>
        <taxon>Eupulmonata</taxon>
        <taxon>Stylommatophora</taxon>
        <taxon>Helicina</taxon>
        <taxon>Helicoidea</taxon>
        <taxon>Geomitridae</taxon>
        <taxon>Candidula</taxon>
    </lineage>
</organism>
<reference evidence="1" key="1">
    <citation type="submission" date="2021-04" db="EMBL/GenBank/DDBJ databases">
        <authorList>
            <consortium name="Molecular Ecology Group"/>
        </authorList>
    </citation>
    <scope>NUCLEOTIDE SEQUENCE</scope>
</reference>
<gene>
    <name evidence="1" type="ORF">CUNI_LOCUS20125</name>
</gene>
<sequence length="666" mass="73171">MPKVKEINHPCHLLSLPSAKRFWCRHCMTVFEDAITRWHHSRSCRYGAVNNFMKRRELEVKALQNTAVLNPVEARIEQSIQMCDLATSSAVGSAGPGDEPQLVPVSDSFNCLICHQKFATMEEMRVHVKYPCSSSTVITSCASHPRHSVPVFIDAMPTQTSQWQLTSQHQQHEMHSTATFVHTQSQQLSSYDIDIQSQEEVESQCYDTEATYTSTGSSTTETITPTNIYVNEQGETVIEVENLDLNSEVGELSLAHLLTQLSQQGIVFDKTRSAELQGQHEVTVSVDASNTFYTTDESSQQASAIDEEEGQPTAEDAANTLAQLAGFRSFSRSAQIQSHDELQLHPDTHATQTYSYSSSANPNRQYTTKSYPHANVKYEYEYADSLSACDPSIVSTQQIVLHQAIESASQDYENVSLEQSSAQQYSNNSPNGAYAAELNTHQQIELEREAVASIESLKENFVVDADGAQSVLFSYPIQSSESGQLILNPAVTSAHLMHGEQAEYVVSGEDKSGSVELYLTSSSEGNTYITALNANVASDSQENTQPTVALDEAESHVEECHELQAQTISLQDFEDSESKAVQFVSQTLTPQALHSVDTDLGMGEVTDSCIKQEDQGNESSLVELTSIKEEVICQSLQDAPGDEIAEQASDVEATLTQVLPTNNVSA</sequence>